<evidence type="ECO:0000256" key="2">
    <source>
        <dbReference type="ARBA" id="ARBA00007110"/>
    </source>
</evidence>
<evidence type="ECO:0000313" key="12">
    <source>
        <dbReference type="Proteomes" id="UP000294498"/>
    </source>
</evidence>
<comment type="pathway">
    <text evidence="1 10">Nucleoside biosynthesis; alpha-ribazole biosynthesis; alpha-ribazole from 5,6-dimethylbenzimidazole: step 1/2.</text>
</comment>
<evidence type="ECO:0000256" key="3">
    <source>
        <dbReference type="ARBA" id="ARBA00011991"/>
    </source>
</evidence>
<reference evidence="11 12" key="1">
    <citation type="submission" date="2019-03" db="EMBL/GenBank/DDBJ databases">
        <title>Genomic Encyclopedia of Type Strains, Phase IV (KMG-IV): sequencing the most valuable type-strain genomes for metagenomic binning, comparative biology and taxonomic classification.</title>
        <authorList>
            <person name="Goeker M."/>
        </authorList>
    </citation>
    <scope>NUCLEOTIDE SEQUENCE [LARGE SCALE GENOMIC DNA]</scope>
    <source>
        <strain evidence="11 12">DSM 100059</strain>
    </source>
</reference>
<dbReference type="SUPFAM" id="SSF52733">
    <property type="entry name" value="Nicotinate mononucleotide:5,6-dimethylbenzimidazole phosphoribosyltransferase (CobT)"/>
    <property type="match status" value="1"/>
</dbReference>
<sequence>MLITPDASLREALLDKINHKTKPPGSLGQLEDLALQLGLIQQTLTPAVVRPSLLVFAGDHGIAATGLVNPYPQAVTAQMVVNFIRGGAAINVFCRLNDIALKVVDAGVNMVFDPEVLDSPLFYNASIARGTRNYLEGPAMTARECQAALDKGASLVDELQATGCNTVAFGEMGIGNTTSAALIMASLTGIPLASCIGRGTGVTDTQLDTKRATAARALSLHPVRNGREALQAFGGFEIAMMTGAMLRAAENGMTIIVDGFITSAALLAAHDMEPAVLDYCIFAHESHEQGHRRLLEYLHVKPLLRLDLRLGEGTGAALVVPLVRAAAAFLVEMASFADAGVSQAGEDAAAGAAGKEVAP</sequence>
<protein>
    <recommendedName>
        <fullName evidence="4 10">Nicotinate-nucleotide--dimethylbenzimidazole phosphoribosyltransferase</fullName>
        <shortName evidence="10">NN:DBI PRT</shortName>
        <ecNumber evidence="3 10">2.4.2.21</ecNumber>
    </recommendedName>
    <alternativeName>
        <fullName evidence="8 10">N(1)-alpha-phosphoribosyltransferase</fullName>
    </alternativeName>
</protein>
<dbReference type="Pfam" id="PF02277">
    <property type="entry name" value="DBI_PRT"/>
    <property type="match status" value="1"/>
</dbReference>
<dbReference type="Proteomes" id="UP000294498">
    <property type="component" value="Unassembled WGS sequence"/>
</dbReference>
<comment type="similarity">
    <text evidence="2 10">Belongs to the CobT family.</text>
</comment>
<dbReference type="Gene3D" id="3.40.50.10210">
    <property type="match status" value="1"/>
</dbReference>
<evidence type="ECO:0000256" key="7">
    <source>
        <dbReference type="ARBA" id="ARBA00022679"/>
    </source>
</evidence>
<dbReference type="NCBIfam" id="TIGR03160">
    <property type="entry name" value="cobT_DBIPRT"/>
    <property type="match status" value="1"/>
</dbReference>
<organism evidence="11 12">
    <name type="scientific">Dinghuibacter silviterrae</name>
    <dbReference type="NCBI Taxonomy" id="1539049"/>
    <lineage>
        <taxon>Bacteria</taxon>
        <taxon>Pseudomonadati</taxon>
        <taxon>Bacteroidota</taxon>
        <taxon>Chitinophagia</taxon>
        <taxon>Chitinophagales</taxon>
        <taxon>Chitinophagaceae</taxon>
        <taxon>Dinghuibacter</taxon>
    </lineage>
</organism>
<dbReference type="UniPathway" id="UPA00061">
    <property type="reaction ID" value="UER00516"/>
</dbReference>
<dbReference type="NCBIfam" id="NF000996">
    <property type="entry name" value="PRK00105.1"/>
    <property type="match status" value="1"/>
</dbReference>
<evidence type="ECO:0000256" key="1">
    <source>
        <dbReference type="ARBA" id="ARBA00005049"/>
    </source>
</evidence>
<dbReference type="CDD" id="cd02439">
    <property type="entry name" value="DMB-PRT_CobT"/>
    <property type="match status" value="1"/>
</dbReference>
<comment type="caution">
    <text evidence="11">The sequence shown here is derived from an EMBL/GenBank/DDBJ whole genome shotgun (WGS) entry which is preliminary data.</text>
</comment>
<dbReference type="Gene3D" id="1.10.1610.10">
    <property type="match status" value="1"/>
</dbReference>
<comment type="catalytic activity">
    <reaction evidence="9 10">
        <text>5,6-dimethylbenzimidazole + nicotinate beta-D-ribonucleotide = alpha-ribazole 5'-phosphate + nicotinate + H(+)</text>
        <dbReference type="Rhea" id="RHEA:11196"/>
        <dbReference type="ChEBI" id="CHEBI:15378"/>
        <dbReference type="ChEBI" id="CHEBI:15890"/>
        <dbReference type="ChEBI" id="CHEBI:32544"/>
        <dbReference type="ChEBI" id="CHEBI:57502"/>
        <dbReference type="ChEBI" id="CHEBI:57918"/>
        <dbReference type="EC" id="2.4.2.21"/>
    </reaction>
</comment>
<evidence type="ECO:0000256" key="10">
    <source>
        <dbReference type="HAMAP-Rule" id="MF_00230"/>
    </source>
</evidence>
<feature type="active site" description="Proton acceptor" evidence="10">
    <location>
        <position position="312"/>
    </location>
</feature>
<name>A0A4R8DQ88_9BACT</name>
<dbReference type="InterPro" id="IPR036087">
    <property type="entry name" value="Nict_dMeBzImd_PRibTrfase_sf"/>
</dbReference>
<evidence type="ECO:0000256" key="9">
    <source>
        <dbReference type="ARBA" id="ARBA00047340"/>
    </source>
</evidence>
<dbReference type="HAMAP" id="MF_00230">
    <property type="entry name" value="CobT"/>
    <property type="match status" value="1"/>
</dbReference>
<dbReference type="AlphaFoldDB" id="A0A4R8DQ88"/>
<dbReference type="RefSeq" id="WP_133991333.1">
    <property type="nucleotide sequence ID" value="NZ_SODV01000001.1"/>
</dbReference>
<dbReference type="InterPro" id="IPR023195">
    <property type="entry name" value="Nict_dMeBzImd_PRibTrfase_N"/>
</dbReference>
<evidence type="ECO:0000256" key="5">
    <source>
        <dbReference type="ARBA" id="ARBA00022573"/>
    </source>
</evidence>
<evidence type="ECO:0000256" key="6">
    <source>
        <dbReference type="ARBA" id="ARBA00022676"/>
    </source>
</evidence>
<evidence type="ECO:0000256" key="8">
    <source>
        <dbReference type="ARBA" id="ARBA00030686"/>
    </source>
</evidence>
<keyword evidence="12" id="KW-1185">Reference proteome</keyword>
<comment type="function">
    <text evidence="10">Catalyzes the synthesis of alpha-ribazole-5'-phosphate from nicotinate mononucleotide (NAMN) and 5,6-dimethylbenzimidazole (DMB).</text>
</comment>
<dbReference type="InterPro" id="IPR003200">
    <property type="entry name" value="Nict_dMeBzImd_PRibTrfase"/>
</dbReference>
<accession>A0A4R8DQ88</accession>
<dbReference type="FunFam" id="3.40.50.10210:FF:000001">
    <property type="entry name" value="Nicotinate-nucleotide--dimethylbenzimidazole phosphoribosyltransferase"/>
    <property type="match status" value="1"/>
</dbReference>
<dbReference type="PANTHER" id="PTHR43463">
    <property type="entry name" value="NICOTINATE-NUCLEOTIDE--DIMETHYLBENZIMIDAZOLE PHOSPHORIBOSYLTRANSFERASE"/>
    <property type="match status" value="1"/>
</dbReference>
<dbReference type="GO" id="GO:0009236">
    <property type="term" value="P:cobalamin biosynthetic process"/>
    <property type="evidence" value="ECO:0007669"/>
    <property type="project" value="UniProtKB-UniRule"/>
</dbReference>
<dbReference type="EMBL" id="SODV01000001">
    <property type="protein sequence ID" value="TDX00079.1"/>
    <property type="molecule type" value="Genomic_DNA"/>
</dbReference>
<keyword evidence="6 10" id="KW-0328">Glycosyltransferase</keyword>
<dbReference type="GO" id="GO:0008939">
    <property type="term" value="F:nicotinate-nucleotide-dimethylbenzimidazole phosphoribosyltransferase activity"/>
    <property type="evidence" value="ECO:0007669"/>
    <property type="project" value="UniProtKB-UniRule"/>
</dbReference>
<evidence type="ECO:0000256" key="4">
    <source>
        <dbReference type="ARBA" id="ARBA00015486"/>
    </source>
</evidence>
<dbReference type="InterPro" id="IPR017846">
    <property type="entry name" value="Nict_dMeBzImd_PRibTrfase_bact"/>
</dbReference>
<keyword evidence="5 10" id="KW-0169">Cobalamin biosynthesis</keyword>
<dbReference type="PANTHER" id="PTHR43463:SF1">
    <property type="entry name" value="NICOTINATE-NUCLEOTIDE--DIMETHYLBENZIMIDAZOLE PHOSPHORIBOSYLTRANSFERASE"/>
    <property type="match status" value="1"/>
</dbReference>
<keyword evidence="7 10" id="KW-0808">Transferase</keyword>
<evidence type="ECO:0000313" key="11">
    <source>
        <dbReference type="EMBL" id="TDX00079.1"/>
    </source>
</evidence>
<gene>
    <name evidence="10" type="primary">cobT</name>
    <name evidence="11" type="ORF">EDB95_1096</name>
</gene>
<dbReference type="EC" id="2.4.2.21" evidence="3 10"/>
<dbReference type="OrthoDB" id="9781491at2"/>
<proteinExistence type="inferred from homology"/>